<accession>A0A8S5SAD7</accession>
<protein>
    <submittedName>
        <fullName evidence="1">Adenosylhomocysteinase</fullName>
    </submittedName>
</protein>
<reference evidence="1" key="1">
    <citation type="journal article" date="2021" name="Proc. Natl. Acad. Sci. U.S.A.">
        <title>A Catalog of Tens of Thousands of Viruses from Human Metagenomes Reveals Hidden Associations with Chronic Diseases.</title>
        <authorList>
            <person name="Tisza M.J."/>
            <person name="Buck C.B."/>
        </authorList>
    </citation>
    <scope>NUCLEOTIDE SEQUENCE</scope>
    <source>
        <strain evidence="1">Ct0D87</strain>
    </source>
</reference>
<organism evidence="1">
    <name type="scientific">Siphoviridae sp. ct0D87</name>
    <dbReference type="NCBI Taxonomy" id="2827760"/>
    <lineage>
        <taxon>Viruses</taxon>
        <taxon>Duplodnaviria</taxon>
        <taxon>Heunggongvirae</taxon>
        <taxon>Uroviricota</taxon>
        <taxon>Caudoviricetes</taxon>
    </lineage>
</organism>
<proteinExistence type="predicted"/>
<sequence length="221" mass="24452">MIDLGYKAIHCTTSKFVKDIWNNRKANGILNYCNEVSIMQPGDIAVFKEVAGWTPYSHIAIFDSDIDGKQGWFLGQNQGGKGGAFNLIKLPYYATFDTAFRPKCFANTGAVKPSIPQPVEAIDQILHAGSYVTSVQMKIGNQGLKQINGDLCAYLAQLGGWFPIRMVDKVRYSDGYNDNVLHTTNAVVYVTRIRVDEVNVQKNLVKIGGIWVNCSPLIEVA</sequence>
<evidence type="ECO:0000313" key="1">
    <source>
        <dbReference type="EMBL" id="DAF47894.1"/>
    </source>
</evidence>
<name>A0A8S5SAD7_9CAUD</name>
<dbReference type="EMBL" id="BK032561">
    <property type="protein sequence ID" value="DAF47894.1"/>
    <property type="molecule type" value="Genomic_DNA"/>
</dbReference>